<dbReference type="PANTHER" id="PTHR10000:SF55">
    <property type="entry name" value="5-AMINO-6-(5-PHOSPHO-D-RIBITYLAMINO)URACIL PHOSPHATASE YCSE"/>
    <property type="match status" value="1"/>
</dbReference>
<evidence type="ECO:0000313" key="1">
    <source>
        <dbReference type="EMBL" id="MBM7591530.1"/>
    </source>
</evidence>
<dbReference type="PROSITE" id="PS01229">
    <property type="entry name" value="COF_2"/>
    <property type="match status" value="1"/>
</dbReference>
<dbReference type="CDD" id="cd07516">
    <property type="entry name" value="HAD_Pase"/>
    <property type="match status" value="1"/>
</dbReference>
<dbReference type="InterPro" id="IPR023214">
    <property type="entry name" value="HAD_sf"/>
</dbReference>
<dbReference type="SFLD" id="SFLDS00003">
    <property type="entry name" value="Haloacid_Dehalogenase"/>
    <property type="match status" value="1"/>
</dbReference>
<dbReference type="Gene3D" id="3.40.50.1000">
    <property type="entry name" value="HAD superfamily/HAD-like"/>
    <property type="match status" value="1"/>
</dbReference>
<dbReference type="Pfam" id="PF08282">
    <property type="entry name" value="Hydrolase_3"/>
    <property type="match status" value="1"/>
</dbReference>
<dbReference type="RefSeq" id="WP_204519236.1">
    <property type="nucleotide sequence ID" value="NZ_BAABIN010000019.1"/>
</dbReference>
<protein>
    <submittedName>
        <fullName evidence="1">Cof subfamily protein (Haloacid dehalogenase superfamily)</fullName>
    </submittedName>
</protein>
<dbReference type="AlphaFoldDB" id="A0A938Y1D9"/>
<dbReference type="EMBL" id="JAFBEB010000012">
    <property type="protein sequence ID" value="MBM7591530.1"/>
    <property type="molecule type" value="Genomic_DNA"/>
</dbReference>
<dbReference type="PROSITE" id="PS01228">
    <property type="entry name" value="COF_1"/>
    <property type="match status" value="1"/>
</dbReference>
<dbReference type="SFLD" id="SFLDG01144">
    <property type="entry name" value="C2.B.4:_PGP_Like"/>
    <property type="match status" value="1"/>
</dbReference>
<evidence type="ECO:0000313" key="2">
    <source>
        <dbReference type="Proteomes" id="UP000717624"/>
    </source>
</evidence>
<proteinExistence type="predicted"/>
<accession>A0A938Y1D9</accession>
<reference evidence="1" key="1">
    <citation type="submission" date="2021-01" db="EMBL/GenBank/DDBJ databases">
        <title>Genomic Encyclopedia of Type Strains, Phase IV (KMG-IV): sequencing the most valuable type-strain genomes for metagenomic binning, comparative biology and taxonomic classification.</title>
        <authorList>
            <person name="Goeker M."/>
        </authorList>
    </citation>
    <scope>NUCLEOTIDE SEQUENCE</scope>
    <source>
        <strain evidence="1">DSM 25523</strain>
    </source>
</reference>
<dbReference type="Proteomes" id="UP000717624">
    <property type="component" value="Unassembled WGS sequence"/>
</dbReference>
<dbReference type="InterPro" id="IPR036412">
    <property type="entry name" value="HAD-like_sf"/>
</dbReference>
<dbReference type="GO" id="GO:0000287">
    <property type="term" value="F:magnesium ion binding"/>
    <property type="evidence" value="ECO:0007669"/>
    <property type="project" value="TreeGrafter"/>
</dbReference>
<dbReference type="NCBIfam" id="TIGR01484">
    <property type="entry name" value="HAD-SF-IIB"/>
    <property type="match status" value="1"/>
</dbReference>
<dbReference type="InterPro" id="IPR006379">
    <property type="entry name" value="HAD-SF_hydro_IIB"/>
</dbReference>
<sequence length="285" mass="31539">MKLIAIDLDGTLLSENGTISQTNREAIVEAQRLGHIVAICTGRALQDAQHILQQSGLDCPIMAGNGAVTFHGGKLIEKKTLPADVVSEILTMLFQEDIYAELYTNEHIVIQQDGKAQLRDEIGKLAERDDSFPREWALEQCNIQFAQYGIQWVAEIRDKQLADSGIYKIFAFSFDRRKLQTMRQKLEERTDISLTTSGWTKLEIAHPAASKGNALVHLARLLHISPAETVAIGDNYNDLSMFQAAGTSIAMGNAAAEIKQHCTYTTLSCGEDGVAYGLRKYILNK</sequence>
<name>A0A938Y1D9_9BACL</name>
<gene>
    <name evidence="1" type="ORF">JOD01_003181</name>
</gene>
<dbReference type="PANTHER" id="PTHR10000">
    <property type="entry name" value="PHOSPHOSERINE PHOSPHATASE"/>
    <property type="match status" value="1"/>
</dbReference>
<comment type="caution">
    <text evidence="1">The sequence shown here is derived from an EMBL/GenBank/DDBJ whole genome shotgun (WGS) entry which is preliminary data.</text>
</comment>
<dbReference type="SFLD" id="SFLDG01140">
    <property type="entry name" value="C2.B:_Phosphomannomutase_and_P"/>
    <property type="match status" value="1"/>
</dbReference>
<dbReference type="GO" id="GO:0005829">
    <property type="term" value="C:cytosol"/>
    <property type="evidence" value="ECO:0007669"/>
    <property type="project" value="TreeGrafter"/>
</dbReference>
<organism evidence="1 2">
    <name type="scientific">Brevibacillus fulvus</name>
    <dbReference type="NCBI Taxonomy" id="1125967"/>
    <lineage>
        <taxon>Bacteria</taxon>
        <taxon>Bacillati</taxon>
        <taxon>Bacillota</taxon>
        <taxon>Bacilli</taxon>
        <taxon>Bacillales</taxon>
        <taxon>Paenibacillaceae</taxon>
        <taxon>Brevibacillus</taxon>
    </lineage>
</organism>
<dbReference type="SUPFAM" id="SSF56784">
    <property type="entry name" value="HAD-like"/>
    <property type="match status" value="1"/>
</dbReference>
<dbReference type="Gene3D" id="3.30.1240.10">
    <property type="match status" value="1"/>
</dbReference>
<dbReference type="GO" id="GO:0016791">
    <property type="term" value="F:phosphatase activity"/>
    <property type="evidence" value="ECO:0007669"/>
    <property type="project" value="TreeGrafter"/>
</dbReference>
<dbReference type="NCBIfam" id="TIGR00099">
    <property type="entry name" value="Cof-subfamily"/>
    <property type="match status" value="1"/>
</dbReference>
<keyword evidence="2" id="KW-1185">Reference proteome</keyword>
<dbReference type="InterPro" id="IPR000150">
    <property type="entry name" value="Cof"/>
</dbReference>